<dbReference type="AlphaFoldDB" id="A0A165J7C9"/>
<organism evidence="2 3">
    <name type="scientific">Xylona heveae (strain CBS 132557 / TC161)</name>
    <dbReference type="NCBI Taxonomy" id="1328760"/>
    <lineage>
        <taxon>Eukaryota</taxon>
        <taxon>Fungi</taxon>
        <taxon>Dikarya</taxon>
        <taxon>Ascomycota</taxon>
        <taxon>Pezizomycotina</taxon>
        <taxon>Xylonomycetes</taxon>
        <taxon>Xylonales</taxon>
        <taxon>Xylonaceae</taxon>
        <taxon>Xylona</taxon>
    </lineage>
</organism>
<reference evidence="2 3" key="1">
    <citation type="journal article" date="2016" name="Fungal Biol.">
        <title>The genome of Xylona heveae provides a window into fungal endophytism.</title>
        <authorList>
            <person name="Gazis R."/>
            <person name="Kuo A."/>
            <person name="Riley R."/>
            <person name="LaButti K."/>
            <person name="Lipzen A."/>
            <person name="Lin J."/>
            <person name="Amirebrahimi M."/>
            <person name="Hesse C.N."/>
            <person name="Spatafora J.W."/>
            <person name="Henrissat B."/>
            <person name="Hainaut M."/>
            <person name="Grigoriev I.V."/>
            <person name="Hibbett D.S."/>
        </authorList>
    </citation>
    <scope>NUCLEOTIDE SEQUENCE [LARGE SCALE GENOMIC DNA]</scope>
    <source>
        <strain evidence="2 3">TC161</strain>
    </source>
</reference>
<gene>
    <name evidence="2" type="ORF">L228DRAFT_244777</name>
</gene>
<dbReference type="Proteomes" id="UP000076632">
    <property type="component" value="Unassembled WGS sequence"/>
</dbReference>
<keyword evidence="3" id="KW-1185">Reference proteome</keyword>
<evidence type="ECO:0000313" key="3">
    <source>
        <dbReference type="Proteomes" id="UP000076632"/>
    </source>
</evidence>
<dbReference type="InParanoid" id="A0A165J7C9"/>
<accession>A0A165J7C9</accession>
<feature type="region of interest" description="Disordered" evidence="1">
    <location>
        <begin position="1"/>
        <end position="30"/>
    </location>
</feature>
<evidence type="ECO:0000313" key="2">
    <source>
        <dbReference type="EMBL" id="KZF25841.1"/>
    </source>
</evidence>
<protein>
    <submittedName>
        <fullName evidence="2">Uncharacterized protein</fullName>
    </submittedName>
</protein>
<dbReference type="GeneID" id="28897147"/>
<name>A0A165J7C9_XYLHT</name>
<sequence>MSHQCKAENSSSSSSKSDHSDSSQLHLQANESADEEILQAYLRTVTVLVEELNTSWVHSTHGNQLLNAHHMQHLQHGHFSKFQQLETLGRGQSPILYTGQHQHVAILALQEQIVSPDKSVCHHSNHGLISIH</sequence>
<dbReference type="RefSeq" id="XP_018191396.1">
    <property type="nucleotide sequence ID" value="XM_018332010.1"/>
</dbReference>
<proteinExistence type="predicted"/>
<evidence type="ECO:0000256" key="1">
    <source>
        <dbReference type="SAM" id="MobiDB-lite"/>
    </source>
</evidence>
<dbReference type="EMBL" id="KV407455">
    <property type="protein sequence ID" value="KZF25841.1"/>
    <property type="molecule type" value="Genomic_DNA"/>
</dbReference>